<accession>A0AAJ6YSG7</accession>
<feature type="transmembrane region" description="Helical" evidence="10">
    <location>
        <begin position="130"/>
        <end position="152"/>
    </location>
</feature>
<proteinExistence type="inferred from homology"/>
<evidence type="ECO:0000313" key="12">
    <source>
        <dbReference type="RefSeq" id="XP_011503365.1"/>
    </source>
</evidence>
<dbReference type="PANTHER" id="PTHR21137:SF35">
    <property type="entry name" value="ODORANT RECEPTOR 19A-RELATED"/>
    <property type="match status" value="1"/>
</dbReference>
<dbReference type="RefSeq" id="XP_011503365.1">
    <property type="nucleotide sequence ID" value="XM_011505063.1"/>
</dbReference>
<evidence type="ECO:0000256" key="7">
    <source>
        <dbReference type="ARBA" id="ARBA00023136"/>
    </source>
</evidence>
<dbReference type="GO" id="GO:0005886">
    <property type="term" value="C:plasma membrane"/>
    <property type="evidence" value="ECO:0007669"/>
    <property type="project" value="UniProtKB-SubCell"/>
</dbReference>
<feature type="transmembrane region" description="Helical" evidence="10">
    <location>
        <begin position="40"/>
        <end position="62"/>
    </location>
</feature>
<dbReference type="Pfam" id="PF02949">
    <property type="entry name" value="7tm_6"/>
    <property type="match status" value="1"/>
</dbReference>
<keyword evidence="11" id="KW-1185">Reference proteome</keyword>
<dbReference type="GO" id="GO:0005549">
    <property type="term" value="F:odorant binding"/>
    <property type="evidence" value="ECO:0007669"/>
    <property type="project" value="InterPro"/>
</dbReference>
<keyword evidence="9 10" id="KW-0807">Transducer</keyword>
<feature type="transmembrane region" description="Helical" evidence="10">
    <location>
        <begin position="269"/>
        <end position="293"/>
    </location>
</feature>
<comment type="similarity">
    <text evidence="10">Belongs to the insect chemoreceptor superfamily. Heteromeric odorant receptor channel (TC 1.A.69) family.</text>
</comment>
<dbReference type="KEGG" id="csol:105366571"/>
<evidence type="ECO:0000256" key="5">
    <source>
        <dbReference type="ARBA" id="ARBA00022725"/>
    </source>
</evidence>
<organism evidence="11 12">
    <name type="scientific">Ceratosolen solmsi marchali</name>
    <dbReference type="NCBI Taxonomy" id="326594"/>
    <lineage>
        <taxon>Eukaryota</taxon>
        <taxon>Metazoa</taxon>
        <taxon>Ecdysozoa</taxon>
        <taxon>Arthropoda</taxon>
        <taxon>Hexapoda</taxon>
        <taxon>Insecta</taxon>
        <taxon>Pterygota</taxon>
        <taxon>Neoptera</taxon>
        <taxon>Endopterygota</taxon>
        <taxon>Hymenoptera</taxon>
        <taxon>Apocrita</taxon>
        <taxon>Proctotrupomorpha</taxon>
        <taxon>Chalcidoidea</taxon>
        <taxon>Agaonidae</taxon>
        <taxon>Agaoninae</taxon>
        <taxon>Ceratosolen</taxon>
    </lineage>
</organism>
<dbReference type="AlphaFoldDB" id="A0AAJ6YSG7"/>
<evidence type="ECO:0000256" key="6">
    <source>
        <dbReference type="ARBA" id="ARBA00022989"/>
    </source>
</evidence>
<evidence type="ECO:0000256" key="3">
    <source>
        <dbReference type="ARBA" id="ARBA00022606"/>
    </source>
</evidence>
<feature type="transmembrane region" description="Helical" evidence="10">
    <location>
        <begin position="362"/>
        <end position="381"/>
    </location>
</feature>
<dbReference type="PANTHER" id="PTHR21137">
    <property type="entry name" value="ODORANT RECEPTOR"/>
    <property type="match status" value="1"/>
</dbReference>
<feature type="transmembrane region" description="Helical" evidence="10">
    <location>
        <begin position="12"/>
        <end position="28"/>
    </location>
</feature>
<sequence>MHFYNSIEYHYLPIPFAILTICGTWCPENFSTISKQIYKLFTIVSVFLGIILFVEILIDVILSNGTIYFKLDNIFAVLVFSVGLYKTINVLCYRSMILSFITDYVDNQWYRPRNVKEIGIQQNMKSKTRWLFAVYTILIITSMILRSLTPILESKKFINLPFVAWYPYKIDNPLSFWLTYCHQIISGATLSCMHLSTDTLFVGFLLHMNCQINILIVRLKDFGNESAIGNDSQSEIHNEVMMKMTMAKLVREHQRIYRYGYTLQKTFEIILMGQLIVVVPNFLINIYSLSIYIERLDLKYFMTIFFTIISVMQIGMLCWYGNDILLGSKDIGNALYECNWTTVNQQTKKILLMMIVRTSKPLFISVINVIPINISTLLRVMKMSYSTFNLIQRTSAQ</sequence>
<comment type="subcellular location">
    <subcellularLocation>
        <location evidence="1 10">Cell membrane</location>
        <topology evidence="1 10">Multi-pass membrane protein</topology>
    </subcellularLocation>
</comment>
<evidence type="ECO:0000256" key="2">
    <source>
        <dbReference type="ARBA" id="ARBA00022475"/>
    </source>
</evidence>
<evidence type="ECO:0000256" key="4">
    <source>
        <dbReference type="ARBA" id="ARBA00022692"/>
    </source>
</evidence>
<keyword evidence="7 10" id="KW-0472">Membrane</keyword>
<keyword evidence="8 10" id="KW-0675">Receptor</keyword>
<keyword evidence="5 10" id="KW-0552">Olfaction</keyword>
<keyword evidence="2" id="KW-1003">Cell membrane</keyword>
<keyword evidence="4 10" id="KW-0812">Transmembrane</keyword>
<feature type="transmembrane region" description="Helical" evidence="10">
    <location>
        <begin position="300"/>
        <end position="322"/>
    </location>
</feature>
<dbReference type="InterPro" id="IPR004117">
    <property type="entry name" value="7tm6_olfct_rcpt"/>
</dbReference>
<dbReference type="Proteomes" id="UP000695007">
    <property type="component" value="Unplaced"/>
</dbReference>
<gene>
    <name evidence="12" type="primary">LOC105366571</name>
</gene>
<dbReference type="GO" id="GO:0007165">
    <property type="term" value="P:signal transduction"/>
    <property type="evidence" value="ECO:0007669"/>
    <property type="project" value="UniProtKB-KW"/>
</dbReference>
<dbReference type="GeneID" id="105366571"/>
<evidence type="ECO:0000256" key="1">
    <source>
        <dbReference type="ARBA" id="ARBA00004651"/>
    </source>
</evidence>
<keyword evidence="3 10" id="KW-0716">Sensory transduction</keyword>
<evidence type="ECO:0000256" key="8">
    <source>
        <dbReference type="ARBA" id="ARBA00023170"/>
    </source>
</evidence>
<dbReference type="GO" id="GO:0004984">
    <property type="term" value="F:olfactory receptor activity"/>
    <property type="evidence" value="ECO:0007669"/>
    <property type="project" value="InterPro"/>
</dbReference>
<feature type="transmembrane region" description="Helical" evidence="10">
    <location>
        <begin position="74"/>
        <end position="93"/>
    </location>
</feature>
<name>A0AAJ6YSG7_9HYME</name>
<evidence type="ECO:0000256" key="9">
    <source>
        <dbReference type="ARBA" id="ARBA00023224"/>
    </source>
</evidence>
<reference evidence="12" key="1">
    <citation type="submission" date="2025-08" db="UniProtKB">
        <authorList>
            <consortium name="RefSeq"/>
        </authorList>
    </citation>
    <scope>IDENTIFICATION</scope>
</reference>
<protein>
    <recommendedName>
        <fullName evidence="10">Odorant receptor</fullName>
    </recommendedName>
</protein>
<evidence type="ECO:0000256" key="10">
    <source>
        <dbReference type="RuleBase" id="RU351113"/>
    </source>
</evidence>
<evidence type="ECO:0000313" key="11">
    <source>
        <dbReference type="Proteomes" id="UP000695007"/>
    </source>
</evidence>
<keyword evidence="6 10" id="KW-1133">Transmembrane helix</keyword>